<dbReference type="AlphaFoldDB" id="A0A4R8ITF4"/>
<keyword evidence="5" id="KW-1185">Reference proteome</keyword>
<evidence type="ECO:0000313" key="5">
    <source>
        <dbReference type="Proteomes" id="UP000294914"/>
    </source>
</evidence>
<dbReference type="SUPFAM" id="SSF102405">
    <property type="entry name" value="MCP/YpsA-like"/>
    <property type="match status" value="1"/>
</dbReference>
<reference evidence="4 5" key="1">
    <citation type="submission" date="2019-03" db="EMBL/GenBank/DDBJ databases">
        <title>Genomic Encyclopedia of Type Strains, Phase IV (KMG-IV): sequencing the most valuable type-strain genomes for metagenomic binning, comparative biology and taxonomic classification.</title>
        <authorList>
            <person name="Goeker M."/>
        </authorList>
    </citation>
    <scope>NUCLEOTIDE SEQUENCE [LARGE SCALE GENOMIC DNA]</scope>
    <source>
        <strain evidence="4 5">DSM 16326</strain>
    </source>
</reference>
<comment type="similarity">
    <text evidence="1">Belongs to the DprA/Smf family.</text>
</comment>
<dbReference type="InterPro" id="IPR041614">
    <property type="entry name" value="DprA_WH"/>
</dbReference>
<dbReference type="InterPro" id="IPR003488">
    <property type="entry name" value="DprA"/>
</dbReference>
<sequence>MADEQESLRPWLVLHRAPHIGPATFYSLIERFGSPGKVLGAGSAALRAAGLREETVAALNAPDEAAIEADLAWATQPGAHILTLADTRYPARLRTLADPPPLLYVYGDPDCLELPQLAMVGSRNPTPAGRETAQEFARHLGGRGLTITSGLALGIDAASHQGALAGGGYSVAVVGTGLDRVYPARHRELAHEIARHGALVSEFSPGTPPLAGNFPRRNRIISGLAVGVLVVEAARQSGSLITARLALEQGREVFAVPGSIHNPQARGCHQLLRQGAKLVETAQDVLEELGELVGYQVTADASSGEPSTADPKAELDAEYQKVLECIGHEPTSVDTVVERSGLTADAVCSMLLVLELQGFVAATNGGHYCQTC</sequence>
<feature type="domain" description="Smf/DprA SLOG" evidence="2">
    <location>
        <begin position="81"/>
        <end position="289"/>
    </location>
</feature>
<dbReference type="Gene3D" id="1.10.10.10">
    <property type="entry name" value="Winged helix-like DNA-binding domain superfamily/Winged helix DNA-binding domain"/>
    <property type="match status" value="1"/>
</dbReference>
<dbReference type="PANTHER" id="PTHR43022:SF1">
    <property type="entry name" value="PROTEIN SMF"/>
    <property type="match status" value="1"/>
</dbReference>
<dbReference type="Pfam" id="PF17782">
    <property type="entry name" value="WHD_DprA"/>
    <property type="match status" value="1"/>
</dbReference>
<evidence type="ECO:0000259" key="2">
    <source>
        <dbReference type="Pfam" id="PF02481"/>
    </source>
</evidence>
<evidence type="ECO:0000313" key="4">
    <source>
        <dbReference type="EMBL" id="TDY03694.1"/>
    </source>
</evidence>
<dbReference type="Pfam" id="PF21102">
    <property type="entry name" value="DprA_N"/>
    <property type="match status" value="1"/>
</dbReference>
<accession>A0A4R8ITF4</accession>
<dbReference type="OrthoDB" id="9785707at2"/>
<gene>
    <name evidence="4" type="ORF">EDC23_0063</name>
</gene>
<proteinExistence type="inferred from homology"/>
<dbReference type="Pfam" id="PF02481">
    <property type="entry name" value="DNA_processg_A"/>
    <property type="match status" value="1"/>
</dbReference>
<protein>
    <submittedName>
        <fullName evidence="4">DNA protecting protein DprA</fullName>
    </submittedName>
</protein>
<dbReference type="InterPro" id="IPR057666">
    <property type="entry name" value="DrpA_SLOG"/>
</dbReference>
<name>A0A4R8ITF4_9GAMM</name>
<dbReference type="GO" id="GO:0009294">
    <property type="term" value="P:DNA-mediated transformation"/>
    <property type="evidence" value="ECO:0007669"/>
    <property type="project" value="InterPro"/>
</dbReference>
<evidence type="ECO:0000259" key="3">
    <source>
        <dbReference type="Pfam" id="PF17782"/>
    </source>
</evidence>
<dbReference type="PANTHER" id="PTHR43022">
    <property type="entry name" value="PROTEIN SMF"/>
    <property type="match status" value="1"/>
</dbReference>
<dbReference type="InterPro" id="IPR036388">
    <property type="entry name" value="WH-like_DNA-bd_sf"/>
</dbReference>
<dbReference type="Gene3D" id="3.40.50.450">
    <property type="match status" value="1"/>
</dbReference>
<comment type="caution">
    <text evidence="4">The sequence shown here is derived from an EMBL/GenBank/DDBJ whole genome shotgun (WGS) entry which is preliminary data.</text>
</comment>
<dbReference type="Proteomes" id="UP000294914">
    <property type="component" value="Unassembled WGS sequence"/>
</dbReference>
<evidence type="ECO:0000256" key="1">
    <source>
        <dbReference type="ARBA" id="ARBA00006525"/>
    </source>
</evidence>
<dbReference type="RefSeq" id="WP_134080284.1">
    <property type="nucleotide sequence ID" value="NZ_SOQX01000001.1"/>
</dbReference>
<organism evidence="4 5">
    <name type="scientific">Thiohalophilus thiocyanatoxydans</name>
    <dbReference type="NCBI Taxonomy" id="381308"/>
    <lineage>
        <taxon>Bacteria</taxon>
        <taxon>Pseudomonadati</taxon>
        <taxon>Pseudomonadota</taxon>
        <taxon>Gammaproteobacteria</taxon>
        <taxon>Thiohalomonadales</taxon>
        <taxon>Thiohalophilaceae</taxon>
        <taxon>Thiohalophilus</taxon>
    </lineage>
</organism>
<dbReference type="EMBL" id="SOQX01000001">
    <property type="protein sequence ID" value="TDY03694.1"/>
    <property type="molecule type" value="Genomic_DNA"/>
</dbReference>
<feature type="domain" description="DprA winged helix" evidence="3">
    <location>
        <begin position="307"/>
        <end position="366"/>
    </location>
</feature>
<dbReference type="NCBIfam" id="TIGR00732">
    <property type="entry name" value="dprA"/>
    <property type="match status" value="1"/>
</dbReference>